<organism evidence="3 4">
    <name type="scientific">Knoellia aerolata DSM 18566</name>
    <dbReference type="NCBI Taxonomy" id="1385519"/>
    <lineage>
        <taxon>Bacteria</taxon>
        <taxon>Bacillati</taxon>
        <taxon>Actinomycetota</taxon>
        <taxon>Actinomycetes</taxon>
        <taxon>Micrococcales</taxon>
        <taxon>Intrasporangiaceae</taxon>
        <taxon>Knoellia</taxon>
    </lineage>
</organism>
<accession>A0A0A0JU90</accession>
<dbReference type="OrthoDB" id="4870996at2"/>
<dbReference type="EMBL" id="AVPL01000034">
    <property type="protein sequence ID" value="KGN40708.1"/>
    <property type="molecule type" value="Genomic_DNA"/>
</dbReference>
<dbReference type="RefSeq" id="WP_052112944.1">
    <property type="nucleotide sequence ID" value="NZ_AVPL01000034.1"/>
</dbReference>
<dbReference type="InterPro" id="IPR011006">
    <property type="entry name" value="CheY-like_superfamily"/>
</dbReference>
<evidence type="ECO:0000313" key="3">
    <source>
        <dbReference type="EMBL" id="KGN40708.1"/>
    </source>
</evidence>
<dbReference type="InterPro" id="IPR005561">
    <property type="entry name" value="ANTAR"/>
</dbReference>
<dbReference type="Gene3D" id="1.10.10.10">
    <property type="entry name" value="Winged helix-like DNA-binding domain superfamily/Winged helix DNA-binding domain"/>
    <property type="match status" value="1"/>
</dbReference>
<sequence length="138" mass="15229">MVAKQPRIEDEAHEPDLDTLRERADEAEVRASASDERAGAQNARVDRLEERVDIHEELIAELQAEGSLSRKHAANLEQALRSARLIGSAVGIVMANRRVSEDVAFRTLGRASQNTNVKLRLVAEEVVRTGDVSPLPEL</sequence>
<dbReference type="SUPFAM" id="SSF52172">
    <property type="entry name" value="CheY-like"/>
    <property type="match status" value="1"/>
</dbReference>
<evidence type="ECO:0000256" key="1">
    <source>
        <dbReference type="SAM" id="MobiDB-lite"/>
    </source>
</evidence>
<dbReference type="Pfam" id="PF03861">
    <property type="entry name" value="ANTAR"/>
    <property type="match status" value="1"/>
</dbReference>
<keyword evidence="4" id="KW-1185">Reference proteome</keyword>
<feature type="domain" description="ANTAR" evidence="2">
    <location>
        <begin position="66"/>
        <end position="127"/>
    </location>
</feature>
<feature type="region of interest" description="Disordered" evidence="1">
    <location>
        <begin position="1"/>
        <end position="44"/>
    </location>
</feature>
<comment type="caution">
    <text evidence="3">The sequence shown here is derived from an EMBL/GenBank/DDBJ whole genome shotgun (WGS) entry which is preliminary data.</text>
</comment>
<dbReference type="SMART" id="SM01012">
    <property type="entry name" value="ANTAR"/>
    <property type="match status" value="1"/>
</dbReference>
<dbReference type="GO" id="GO:0003723">
    <property type="term" value="F:RNA binding"/>
    <property type="evidence" value="ECO:0007669"/>
    <property type="project" value="InterPro"/>
</dbReference>
<dbReference type="STRING" id="1385519.N801_12810"/>
<proteinExistence type="predicted"/>
<dbReference type="Proteomes" id="UP000030013">
    <property type="component" value="Unassembled WGS sequence"/>
</dbReference>
<name>A0A0A0JU90_9MICO</name>
<dbReference type="InterPro" id="IPR036388">
    <property type="entry name" value="WH-like_DNA-bd_sf"/>
</dbReference>
<evidence type="ECO:0000259" key="2">
    <source>
        <dbReference type="PROSITE" id="PS50921"/>
    </source>
</evidence>
<dbReference type="AlphaFoldDB" id="A0A0A0JU90"/>
<protein>
    <recommendedName>
        <fullName evidence="2">ANTAR domain-containing protein</fullName>
    </recommendedName>
</protein>
<reference evidence="3 4" key="1">
    <citation type="submission" date="2013-08" db="EMBL/GenBank/DDBJ databases">
        <title>The genome sequence of Knoellia aerolata.</title>
        <authorList>
            <person name="Zhu W."/>
            <person name="Wang G."/>
        </authorList>
    </citation>
    <scope>NUCLEOTIDE SEQUENCE [LARGE SCALE GENOMIC DNA]</scope>
    <source>
        <strain evidence="3 4">DSM 18566</strain>
    </source>
</reference>
<dbReference type="PROSITE" id="PS50921">
    <property type="entry name" value="ANTAR"/>
    <property type="match status" value="1"/>
</dbReference>
<gene>
    <name evidence="3" type="ORF">N801_12810</name>
</gene>
<evidence type="ECO:0000313" key="4">
    <source>
        <dbReference type="Proteomes" id="UP000030013"/>
    </source>
</evidence>